<dbReference type="EMBL" id="RCNR01000007">
    <property type="protein sequence ID" value="MUH35237.1"/>
    <property type="molecule type" value="Genomic_DNA"/>
</dbReference>
<evidence type="ECO:0000256" key="1">
    <source>
        <dbReference type="SAM" id="Phobius"/>
    </source>
</evidence>
<dbReference type="InterPro" id="IPR012373">
    <property type="entry name" value="Ferrdict_sens_TM"/>
</dbReference>
<proteinExistence type="predicted"/>
<gene>
    <name evidence="4" type="ORF">D9O36_05240</name>
</gene>
<feature type="transmembrane region" description="Helical" evidence="1">
    <location>
        <begin position="84"/>
        <end position="102"/>
    </location>
</feature>
<organism evidence="4 5">
    <name type="scientific">Zobellia amurskyensis</name>
    <dbReference type="NCBI Taxonomy" id="248905"/>
    <lineage>
        <taxon>Bacteria</taxon>
        <taxon>Pseudomonadati</taxon>
        <taxon>Bacteroidota</taxon>
        <taxon>Flavobacteriia</taxon>
        <taxon>Flavobacteriales</taxon>
        <taxon>Flavobacteriaceae</taxon>
        <taxon>Zobellia</taxon>
    </lineage>
</organism>
<dbReference type="InterPro" id="IPR006860">
    <property type="entry name" value="FecR"/>
</dbReference>
<name>A0A7X2ZRW0_9FLAO</name>
<dbReference type="Gene3D" id="3.55.50.30">
    <property type="match status" value="1"/>
</dbReference>
<protein>
    <submittedName>
        <fullName evidence="4">FecR family protein</fullName>
    </submittedName>
</protein>
<dbReference type="RefSeq" id="WP_155599114.1">
    <property type="nucleotide sequence ID" value="NZ_RCNR01000007.1"/>
</dbReference>
<dbReference type="PIRSF" id="PIRSF018266">
    <property type="entry name" value="FecR"/>
    <property type="match status" value="1"/>
</dbReference>
<dbReference type="InterPro" id="IPR032508">
    <property type="entry name" value="FecR_C"/>
</dbReference>
<comment type="caution">
    <text evidence="4">The sequence shown here is derived from an EMBL/GenBank/DDBJ whole genome shotgun (WGS) entry which is preliminary data.</text>
</comment>
<reference evidence="4 5" key="1">
    <citation type="journal article" date="2019" name="Mar. Drugs">
        <title>Comparative Genomics and CAZyme Genome Repertoires of Marine Zobellia amurskyensis KMM 3526(T) and Zobellia laminariae KMM 3676(T).</title>
        <authorList>
            <person name="Chernysheva N."/>
            <person name="Bystritskaya E."/>
            <person name="Stenkova A."/>
            <person name="Golovkin I."/>
            <person name="Nedashkovskaya O."/>
            <person name="Isaeva M."/>
        </authorList>
    </citation>
    <scope>NUCLEOTIDE SEQUENCE [LARGE SCALE GENOMIC DNA]</scope>
    <source>
        <strain evidence="4 5">KMM 3526</strain>
    </source>
</reference>
<feature type="domain" description="FecR protein" evidence="2">
    <location>
        <begin position="172"/>
        <end position="267"/>
    </location>
</feature>
<evidence type="ECO:0000313" key="4">
    <source>
        <dbReference type="EMBL" id="MUH35237.1"/>
    </source>
</evidence>
<sequence>MKDSGFENLVVKFLTHSISSKELDNLNSALKNEDCKQMFRSQIQIDYTTRHIMSQYNKNKAKQELIRKIRKDKRTVKMLTLYKFGKYAAAVLLFFGLGYFYWNHNFYQNTSKVAIENTDQITLELSDGTVKTISEASSASVYNKKGDRVGLQQGNQIIYHKGGKAKEIVFNTVSVPYGKRFVLILSDGTKAHLNSGSSLKYPVEFMKGKKRKVYLQGEGYFDVAKDETSPFIITANKLNIQVLGTKFNLSAYPEDPNIKTVLVEGSVGFFEESTKFNEESKRLIPGHMAVWGKQRHAIKFKEVDTDLYTGWMDGKIIFSHMPFKAIVKKLERNYNVTINNSYEQLNEVRFNASFDTETISQVLEAFSKNYAMKFTVKGSRITITKP</sequence>
<dbReference type="Pfam" id="PF04773">
    <property type="entry name" value="FecR"/>
    <property type="match status" value="1"/>
</dbReference>
<keyword evidence="1" id="KW-0812">Transmembrane</keyword>
<dbReference type="Gene3D" id="2.60.120.1440">
    <property type="match status" value="1"/>
</dbReference>
<dbReference type="PANTHER" id="PTHR30273:SF2">
    <property type="entry name" value="PROTEIN FECR"/>
    <property type="match status" value="1"/>
</dbReference>
<keyword evidence="1" id="KW-0472">Membrane</keyword>
<dbReference type="Proteomes" id="UP000540519">
    <property type="component" value="Unassembled WGS sequence"/>
</dbReference>
<keyword evidence="5" id="KW-1185">Reference proteome</keyword>
<accession>A0A7X2ZRW0</accession>
<dbReference type="OrthoDB" id="704021at2"/>
<evidence type="ECO:0000313" key="5">
    <source>
        <dbReference type="Proteomes" id="UP000540519"/>
    </source>
</evidence>
<keyword evidence="1" id="KW-1133">Transmembrane helix</keyword>
<feature type="domain" description="Protein FecR C-terminal" evidence="3">
    <location>
        <begin position="315"/>
        <end position="383"/>
    </location>
</feature>
<dbReference type="Pfam" id="PF16344">
    <property type="entry name" value="FecR_C"/>
    <property type="match status" value="1"/>
</dbReference>
<evidence type="ECO:0000259" key="3">
    <source>
        <dbReference type="Pfam" id="PF16344"/>
    </source>
</evidence>
<dbReference type="PANTHER" id="PTHR30273">
    <property type="entry name" value="PERIPLASMIC SIGNAL SENSOR AND SIGMA FACTOR ACTIVATOR FECR-RELATED"/>
    <property type="match status" value="1"/>
</dbReference>
<dbReference type="FunFam" id="2.60.120.1440:FF:000001">
    <property type="entry name" value="Putative anti-sigma factor"/>
    <property type="match status" value="1"/>
</dbReference>
<evidence type="ECO:0000259" key="2">
    <source>
        <dbReference type="Pfam" id="PF04773"/>
    </source>
</evidence>
<dbReference type="GO" id="GO:0016989">
    <property type="term" value="F:sigma factor antagonist activity"/>
    <property type="evidence" value="ECO:0007669"/>
    <property type="project" value="TreeGrafter"/>
</dbReference>
<dbReference type="AlphaFoldDB" id="A0A7X2ZRW0"/>